<proteinExistence type="predicted"/>
<evidence type="ECO:0000256" key="1">
    <source>
        <dbReference type="SAM" id="MobiDB-lite"/>
    </source>
</evidence>
<feature type="compositionally biased region" description="Gly residues" evidence="1">
    <location>
        <begin position="1078"/>
        <end position="1104"/>
    </location>
</feature>
<dbReference type="KEGG" id="ehx:EMIHUDRAFT_95507"/>
<reference evidence="2" key="2">
    <citation type="submission" date="2024-10" db="UniProtKB">
        <authorList>
            <consortium name="EnsemblProtists"/>
        </authorList>
    </citation>
    <scope>IDENTIFICATION</scope>
</reference>
<name>A0A0D3JHB4_EMIH1</name>
<accession>A0A0D3JHB4</accession>
<evidence type="ECO:0000313" key="2">
    <source>
        <dbReference type="EnsemblProtists" id="EOD22899"/>
    </source>
</evidence>
<dbReference type="AlphaFoldDB" id="A0A0D3JHB4"/>
<dbReference type="EnsemblProtists" id="EOD22899">
    <property type="protein sequence ID" value="EOD22899"/>
    <property type="gene ID" value="EMIHUDRAFT_95507"/>
</dbReference>
<dbReference type="PaxDb" id="2903-EOD22899"/>
<evidence type="ECO:0008006" key="4">
    <source>
        <dbReference type="Google" id="ProtNLM"/>
    </source>
</evidence>
<organism evidence="2 3">
    <name type="scientific">Emiliania huxleyi (strain CCMP1516)</name>
    <dbReference type="NCBI Taxonomy" id="280463"/>
    <lineage>
        <taxon>Eukaryota</taxon>
        <taxon>Haptista</taxon>
        <taxon>Haptophyta</taxon>
        <taxon>Prymnesiophyceae</taxon>
        <taxon>Isochrysidales</taxon>
        <taxon>Noelaerhabdaceae</taxon>
        <taxon>Emiliania</taxon>
    </lineage>
</organism>
<protein>
    <recommendedName>
        <fullName evidence="4">RAP domain-containing protein</fullName>
    </recommendedName>
</protein>
<keyword evidence="3" id="KW-1185">Reference proteome</keyword>
<reference evidence="3" key="1">
    <citation type="journal article" date="2013" name="Nature">
        <title>Pan genome of the phytoplankton Emiliania underpins its global distribution.</title>
        <authorList>
            <person name="Read B.A."/>
            <person name="Kegel J."/>
            <person name="Klute M.J."/>
            <person name="Kuo A."/>
            <person name="Lefebvre S.C."/>
            <person name="Maumus F."/>
            <person name="Mayer C."/>
            <person name="Miller J."/>
            <person name="Monier A."/>
            <person name="Salamov A."/>
            <person name="Young J."/>
            <person name="Aguilar M."/>
            <person name="Claverie J.M."/>
            <person name="Frickenhaus S."/>
            <person name="Gonzalez K."/>
            <person name="Herman E.K."/>
            <person name="Lin Y.C."/>
            <person name="Napier J."/>
            <person name="Ogata H."/>
            <person name="Sarno A.F."/>
            <person name="Shmutz J."/>
            <person name="Schroeder D."/>
            <person name="de Vargas C."/>
            <person name="Verret F."/>
            <person name="von Dassow P."/>
            <person name="Valentin K."/>
            <person name="Van de Peer Y."/>
            <person name="Wheeler G."/>
            <person name="Dacks J.B."/>
            <person name="Delwiche C.F."/>
            <person name="Dyhrman S.T."/>
            <person name="Glockner G."/>
            <person name="John U."/>
            <person name="Richards T."/>
            <person name="Worden A.Z."/>
            <person name="Zhang X."/>
            <person name="Grigoriev I.V."/>
            <person name="Allen A.E."/>
            <person name="Bidle K."/>
            <person name="Borodovsky M."/>
            <person name="Bowler C."/>
            <person name="Brownlee C."/>
            <person name="Cock J.M."/>
            <person name="Elias M."/>
            <person name="Gladyshev V.N."/>
            <person name="Groth M."/>
            <person name="Guda C."/>
            <person name="Hadaegh A."/>
            <person name="Iglesias-Rodriguez M.D."/>
            <person name="Jenkins J."/>
            <person name="Jones B.M."/>
            <person name="Lawson T."/>
            <person name="Leese F."/>
            <person name="Lindquist E."/>
            <person name="Lobanov A."/>
            <person name="Lomsadze A."/>
            <person name="Malik S.B."/>
            <person name="Marsh M.E."/>
            <person name="Mackinder L."/>
            <person name="Mock T."/>
            <person name="Mueller-Roeber B."/>
            <person name="Pagarete A."/>
            <person name="Parker M."/>
            <person name="Probert I."/>
            <person name="Quesneville H."/>
            <person name="Raines C."/>
            <person name="Rensing S.A."/>
            <person name="Riano-Pachon D.M."/>
            <person name="Richier S."/>
            <person name="Rokitta S."/>
            <person name="Shiraiwa Y."/>
            <person name="Soanes D.M."/>
            <person name="van der Giezen M."/>
            <person name="Wahlund T.M."/>
            <person name="Williams B."/>
            <person name="Wilson W."/>
            <person name="Wolfe G."/>
            <person name="Wurch L.L."/>
        </authorList>
    </citation>
    <scope>NUCLEOTIDE SEQUENCE</scope>
</reference>
<dbReference type="GeneID" id="17268446"/>
<evidence type="ECO:0000313" key="3">
    <source>
        <dbReference type="Proteomes" id="UP000013827"/>
    </source>
</evidence>
<dbReference type="HOGENOM" id="CLU_279578_0_0_1"/>
<dbReference type="RefSeq" id="XP_005775328.1">
    <property type="nucleotide sequence ID" value="XM_005775271.1"/>
</dbReference>
<sequence length="1127" mass="117028">MSTSQNDFRNELLACTSHTQVLAHIEEHAHQYECGAGSVALHVLAATARPLGAEARQIGATHAVGRLVMQLGGQLAGGTELDANGLVALLWALATLAPLESALLSGLVGRILLLTSRAACSPAQLHISTQAIAALGLLASGPTARKLATALLPRIGSFNAAQLGDLLRAFAIPPTGGGGDEADAVAHRAEGAIEAFFREALRSTSPPHFSTLWSPKCPLGCLQALAPLTLSATFLDPPPASATHLERARLAARRLHGAPTALVALAAANLDPPAEPAAIDGLLGSLERARFSAERLGLQTLSELAWALRKLGRGQTRRRGGALHLLRTFSAPRRRLVPALAVLREQQAHVGETLRAQISSAADERSLLSLMAERPLPASLLCDALVRLAALVQDRPGPAHSGPAPSRAVAVKLYDAIELLEAAQLRDSLCALAALRVRDPRTLIAYMERVVSMLHVLTASDTARCLWAFCSLGLAQAPAYHKMMRAVDKKMDSLQPDLLCQLLRAIVPLGRAAACSRLLPRLALQLAAKALEIAQRSTASSARETAQQGRPAPPLAALLLTCRELCSRAPLAAPSDPESMSLAGSLAPPQIAHALWVFVRHLPLLSACHARAPLLAAVRPLVERLFHLLSEVGSLPAEQLCDLLEALCAHPLAEQLRTAAARLLPAEGAAGLSATLRAMSLLPVGRLPLLDAVGEGVAALPAMEPKLLADMLDALARLRYDSTPVLAAAERLVGVALDHAAVHEAQAATALEALATLSPSAHYASPLVVGLLPRLLGRAGAAAVLLPHSAAALLHGLAAACDGVTPEGLVQKMLGSGLPVELGEAASVLRSCAQLGQPAAATALLDACTVEHAEAAVAFADPQTIAVLLWSLLALRQHSHALLLKALDAARVTAFRLPAQLCLVAEAALMLQLELPDAPPLPAEMVRTAGQLWAKSHFLAAEAAHGTAQAPGATLREVHAAMYVLDLVLPPEVTGGAPVAILLHTDADMLQGAAKPSSDLVGGMQVKIRLVQSQGWVVISVLEHEWAALSSDAAKVHGIREQLLPHVGRAGRGGAGRGRREAADSNETMGHCRRDKAAGGGQAGGMPAGGGPAGGGPGAGGGGDAMQQAMFARMQAEMIAAAARPYR</sequence>
<dbReference type="Proteomes" id="UP000013827">
    <property type="component" value="Unassembled WGS sequence"/>
</dbReference>
<feature type="region of interest" description="Disordered" evidence="1">
    <location>
        <begin position="1048"/>
        <end position="1106"/>
    </location>
</feature>